<dbReference type="AlphaFoldDB" id="A0A5C4UR56"/>
<sequence>MASRNDKAVQERRRRLRERQERERREVKRRQQTQMAVLNDLDAAVERVTAARAALAATVVRGVETFDSVDALAEVTAFDPREIRALQREHRRRHVPAQIEAGKPTVTPADA</sequence>
<feature type="compositionally biased region" description="Basic and acidic residues" evidence="1">
    <location>
        <begin position="1"/>
        <end position="11"/>
    </location>
</feature>
<proteinExistence type="predicted"/>
<feature type="region of interest" description="Disordered" evidence="1">
    <location>
        <begin position="1"/>
        <end position="31"/>
    </location>
</feature>
<keyword evidence="3" id="KW-1185">Reference proteome</keyword>
<feature type="region of interest" description="Disordered" evidence="1">
    <location>
        <begin position="89"/>
        <end position="111"/>
    </location>
</feature>
<reference evidence="2 3" key="1">
    <citation type="submission" date="2019-06" db="EMBL/GenBank/DDBJ databases">
        <title>Draft genome of Streptomyces sedi sp. JCM16909.</title>
        <authorList>
            <person name="Klykleung N."/>
            <person name="Tanasupawat S."/>
            <person name="Kudo T."/>
            <person name="Yuki M."/>
            <person name="Ohkuma M."/>
        </authorList>
    </citation>
    <scope>NUCLEOTIDE SEQUENCE [LARGE SCALE GENOMIC DNA]</scope>
    <source>
        <strain evidence="2 3">JCM 16909</strain>
    </source>
</reference>
<protein>
    <submittedName>
        <fullName evidence="2">Uncharacterized protein</fullName>
    </submittedName>
</protein>
<dbReference type="RefSeq" id="WP_139649333.1">
    <property type="nucleotide sequence ID" value="NZ_BAAAZS010000035.1"/>
</dbReference>
<name>A0A5C4UR56_9ACTN</name>
<gene>
    <name evidence="2" type="ORF">FH715_25345</name>
</gene>
<dbReference type="EMBL" id="VDGT01000026">
    <property type="protein sequence ID" value="TNM25896.1"/>
    <property type="molecule type" value="Genomic_DNA"/>
</dbReference>
<dbReference type="Proteomes" id="UP000311713">
    <property type="component" value="Unassembled WGS sequence"/>
</dbReference>
<evidence type="ECO:0000313" key="3">
    <source>
        <dbReference type="Proteomes" id="UP000311713"/>
    </source>
</evidence>
<comment type="caution">
    <text evidence="2">The sequence shown here is derived from an EMBL/GenBank/DDBJ whole genome shotgun (WGS) entry which is preliminary data.</text>
</comment>
<evidence type="ECO:0000256" key="1">
    <source>
        <dbReference type="SAM" id="MobiDB-lite"/>
    </source>
</evidence>
<organism evidence="2 3">
    <name type="scientific">Streptomyces sedi</name>
    <dbReference type="NCBI Taxonomy" id="555059"/>
    <lineage>
        <taxon>Bacteria</taxon>
        <taxon>Bacillati</taxon>
        <taxon>Actinomycetota</taxon>
        <taxon>Actinomycetes</taxon>
        <taxon>Kitasatosporales</taxon>
        <taxon>Streptomycetaceae</taxon>
        <taxon>Streptomyces</taxon>
    </lineage>
</organism>
<evidence type="ECO:0000313" key="2">
    <source>
        <dbReference type="EMBL" id="TNM25896.1"/>
    </source>
</evidence>
<accession>A0A5C4UR56</accession>